<accession>A0ABU8DTU3</accession>
<organism evidence="4 5">
    <name type="scientific">Klenkia sesuvii</name>
    <dbReference type="NCBI Taxonomy" id="3103137"/>
    <lineage>
        <taxon>Bacteria</taxon>
        <taxon>Bacillati</taxon>
        <taxon>Actinomycetota</taxon>
        <taxon>Actinomycetes</taxon>
        <taxon>Geodermatophilales</taxon>
        <taxon>Geodermatophilaceae</taxon>
        <taxon>Klenkia</taxon>
    </lineage>
</organism>
<gene>
    <name evidence="4" type="ORF">TEK04_05820</name>
</gene>
<evidence type="ECO:0000313" key="4">
    <source>
        <dbReference type="EMBL" id="MEI4271233.1"/>
    </source>
</evidence>
<dbReference type="Gene3D" id="3.30.70.1880">
    <property type="entry name" value="Protein of unknown function DUF881"/>
    <property type="match status" value="1"/>
</dbReference>
<sequence>MTGTQQASRTRSLGASLLDQVLAETVDPAYAQAAAARATRPAPTRAARRRGQAAVAATMALAGLLAALTYDQAAAGSEGRQQIREALIADIDRESEVTDDLVTGLAQLQADVGAARDQALSASAVGQVALADLARQEAGAASQPVRGPGLVVTLGNALPSAGDDPVADATADDEVAQVLDRDLQLLVNALWSAGAEAISIDGQRLGPTTTIRQAGGAILVDLRPVTSPYEVQAIGDPDALNNGFLQTPEATYLGQLQVTYDWVFTFGRSEDLQLPGASSAELRNAEPVDPAGSAPATDPATDPDTPPTTDDGD</sequence>
<keyword evidence="3" id="KW-0472">Membrane</keyword>
<evidence type="ECO:0000256" key="3">
    <source>
        <dbReference type="SAM" id="Phobius"/>
    </source>
</evidence>
<dbReference type="PANTHER" id="PTHR37313">
    <property type="entry name" value="UPF0749 PROTEIN RV1825"/>
    <property type="match status" value="1"/>
</dbReference>
<feature type="region of interest" description="Disordered" evidence="2">
    <location>
        <begin position="275"/>
        <end position="313"/>
    </location>
</feature>
<evidence type="ECO:0000313" key="5">
    <source>
        <dbReference type="Proteomes" id="UP001361570"/>
    </source>
</evidence>
<evidence type="ECO:0000256" key="2">
    <source>
        <dbReference type="SAM" id="MobiDB-lite"/>
    </source>
</evidence>
<feature type="compositionally biased region" description="Low complexity" evidence="2">
    <location>
        <begin position="294"/>
        <end position="313"/>
    </location>
</feature>
<name>A0ABU8DTU3_9ACTN</name>
<comment type="caution">
    <text evidence="4">The sequence shown here is derived from an EMBL/GenBank/DDBJ whole genome shotgun (WGS) entry which is preliminary data.</text>
</comment>
<dbReference type="PANTHER" id="PTHR37313:SF1">
    <property type="entry name" value="UPF0749 PROTEIN RV1823"/>
    <property type="match status" value="1"/>
</dbReference>
<protein>
    <submittedName>
        <fullName evidence="4">DUF881 domain-containing protein</fullName>
    </submittedName>
</protein>
<dbReference type="Proteomes" id="UP001361570">
    <property type="component" value="Unassembled WGS sequence"/>
</dbReference>
<keyword evidence="3" id="KW-0812">Transmembrane</keyword>
<evidence type="ECO:0000256" key="1">
    <source>
        <dbReference type="ARBA" id="ARBA00009108"/>
    </source>
</evidence>
<dbReference type="Pfam" id="PF05949">
    <property type="entry name" value="DUF881"/>
    <property type="match status" value="1"/>
</dbReference>
<dbReference type="RefSeq" id="WP_336403374.1">
    <property type="nucleotide sequence ID" value="NZ_JBAPLU010000004.1"/>
</dbReference>
<dbReference type="InterPro" id="IPR010273">
    <property type="entry name" value="DUF881"/>
</dbReference>
<keyword evidence="3" id="KW-1133">Transmembrane helix</keyword>
<dbReference type="EMBL" id="JBAPLU010000004">
    <property type="protein sequence ID" value="MEI4271233.1"/>
    <property type="molecule type" value="Genomic_DNA"/>
</dbReference>
<comment type="similarity">
    <text evidence="1">Belongs to the UPF0749 family.</text>
</comment>
<proteinExistence type="inferred from homology"/>
<keyword evidence="5" id="KW-1185">Reference proteome</keyword>
<reference evidence="4 5" key="1">
    <citation type="submission" date="2024-03" db="EMBL/GenBank/DDBJ databases">
        <title>Draft genome sequence of Klenkia sp. LSe6-5.</title>
        <authorList>
            <person name="Duangmal K."/>
            <person name="Chantavorakit T."/>
        </authorList>
    </citation>
    <scope>NUCLEOTIDE SEQUENCE [LARGE SCALE GENOMIC DNA]</scope>
    <source>
        <strain evidence="4 5">LSe6-5</strain>
    </source>
</reference>
<feature type="transmembrane region" description="Helical" evidence="3">
    <location>
        <begin position="53"/>
        <end position="70"/>
    </location>
</feature>